<dbReference type="PANTHER" id="PTHR43031">
    <property type="entry name" value="FAD-DEPENDENT OXIDOREDUCTASE"/>
    <property type="match status" value="1"/>
</dbReference>
<keyword evidence="1" id="KW-0732">Signal</keyword>
<sequence length="174" mass="19976">MKTKNSFPFFFFCILLSLSIPLSAAAATSIEQIRQNVVKLWKPIKQNQPHVNAVEFKKIMDRGQDFVLLDVRTEKEYNAAHLPGAIHINRGLIEWIVPNRIQDPGARIYVYCRTGARSAFATHRLTEMGYTNVTNISDAFRGWVVAGYPVYNRHGEFTLKPEAFEKKDPYIDEE</sequence>
<reference evidence="3" key="1">
    <citation type="submission" date="2020-09" db="EMBL/GenBank/DDBJ databases">
        <title>Desulfogranum mesoprofundum gen. nov., sp. nov., a novel mesophilic, sulfate-reducing chemolithoautotroph isolated from a deep-sea hydrothermal vent chimney in the Suiyo Seamount.</title>
        <authorList>
            <person name="Hashimoto Y."/>
            <person name="Nakagawa S."/>
        </authorList>
    </citation>
    <scope>NUCLEOTIDE SEQUENCE</scope>
    <source>
        <strain evidence="3">KT2</strain>
    </source>
</reference>
<feature type="chain" id="PRO_5034614307" description="Rhodanese domain-containing protein" evidence="1">
    <location>
        <begin position="27"/>
        <end position="174"/>
    </location>
</feature>
<accession>A0A8D5FQQ7</accession>
<keyword evidence="4" id="KW-1185">Reference proteome</keyword>
<gene>
    <name evidence="3" type="ORF">DGMP_07170</name>
</gene>
<dbReference type="RefSeq" id="WP_228856194.1">
    <property type="nucleotide sequence ID" value="NZ_AP024086.1"/>
</dbReference>
<dbReference type="InterPro" id="IPR001763">
    <property type="entry name" value="Rhodanese-like_dom"/>
</dbReference>
<dbReference type="KEGG" id="dbk:DGMP_07170"/>
<proteinExistence type="predicted"/>
<dbReference type="PROSITE" id="PS50206">
    <property type="entry name" value="RHODANESE_3"/>
    <property type="match status" value="1"/>
</dbReference>
<dbReference type="AlphaFoldDB" id="A0A8D5FQQ7"/>
<name>A0A8D5FQQ7_9BACT</name>
<feature type="domain" description="Rhodanese" evidence="2">
    <location>
        <begin position="62"/>
        <end position="152"/>
    </location>
</feature>
<evidence type="ECO:0000259" key="2">
    <source>
        <dbReference type="PROSITE" id="PS50206"/>
    </source>
</evidence>
<dbReference type="PANTHER" id="PTHR43031:SF1">
    <property type="entry name" value="PYRIDINE NUCLEOTIDE-DISULPHIDE OXIDOREDUCTASE"/>
    <property type="match status" value="1"/>
</dbReference>
<dbReference type="InterPro" id="IPR050229">
    <property type="entry name" value="GlpE_sulfurtransferase"/>
</dbReference>
<protein>
    <recommendedName>
        <fullName evidence="2">Rhodanese domain-containing protein</fullName>
    </recommendedName>
</protein>
<dbReference type="CDD" id="cd00158">
    <property type="entry name" value="RHOD"/>
    <property type="match status" value="1"/>
</dbReference>
<dbReference type="EMBL" id="AP024086">
    <property type="protein sequence ID" value="BCL60024.1"/>
    <property type="molecule type" value="Genomic_DNA"/>
</dbReference>
<dbReference type="SMART" id="SM00450">
    <property type="entry name" value="RHOD"/>
    <property type="match status" value="1"/>
</dbReference>
<dbReference type="InterPro" id="IPR001307">
    <property type="entry name" value="Thiosulphate_STrfase_CS"/>
</dbReference>
<evidence type="ECO:0000313" key="4">
    <source>
        <dbReference type="Proteomes" id="UP000826725"/>
    </source>
</evidence>
<evidence type="ECO:0000313" key="3">
    <source>
        <dbReference type="EMBL" id="BCL60024.1"/>
    </source>
</evidence>
<evidence type="ECO:0000256" key="1">
    <source>
        <dbReference type="SAM" id="SignalP"/>
    </source>
</evidence>
<feature type="signal peptide" evidence="1">
    <location>
        <begin position="1"/>
        <end position="26"/>
    </location>
</feature>
<dbReference type="Pfam" id="PF00581">
    <property type="entry name" value="Rhodanese"/>
    <property type="match status" value="1"/>
</dbReference>
<dbReference type="PROSITE" id="PS00380">
    <property type="entry name" value="RHODANESE_1"/>
    <property type="match status" value="1"/>
</dbReference>
<dbReference type="GO" id="GO:0004792">
    <property type="term" value="F:thiosulfate-cyanide sulfurtransferase activity"/>
    <property type="evidence" value="ECO:0007669"/>
    <property type="project" value="InterPro"/>
</dbReference>
<organism evidence="3 4">
    <name type="scientific">Desulfomarina profundi</name>
    <dbReference type="NCBI Taxonomy" id="2772557"/>
    <lineage>
        <taxon>Bacteria</taxon>
        <taxon>Pseudomonadati</taxon>
        <taxon>Thermodesulfobacteriota</taxon>
        <taxon>Desulfobulbia</taxon>
        <taxon>Desulfobulbales</taxon>
        <taxon>Desulfobulbaceae</taxon>
        <taxon>Desulfomarina</taxon>
    </lineage>
</organism>
<dbReference type="Proteomes" id="UP000826725">
    <property type="component" value="Chromosome"/>
</dbReference>